<dbReference type="EMBL" id="JABFUD020000024">
    <property type="protein sequence ID" value="KAI5059883.1"/>
    <property type="molecule type" value="Genomic_DNA"/>
</dbReference>
<dbReference type="GO" id="GO:0030687">
    <property type="term" value="C:preribosome, large subunit precursor"/>
    <property type="evidence" value="ECO:0007669"/>
    <property type="project" value="TreeGrafter"/>
</dbReference>
<dbReference type="InterPro" id="IPR011047">
    <property type="entry name" value="Quinoprotein_ADH-like_sf"/>
</dbReference>
<evidence type="ECO:0000313" key="2">
    <source>
        <dbReference type="EMBL" id="KAI5059883.1"/>
    </source>
</evidence>
<feature type="compositionally biased region" description="Basic and acidic residues" evidence="1">
    <location>
        <begin position="442"/>
        <end position="455"/>
    </location>
</feature>
<keyword evidence="3" id="KW-1185">Reference proteome</keyword>
<evidence type="ECO:0000256" key="1">
    <source>
        <dbReference type="SAM" id="MobiDB-lite"/>
    </source>
</evidence>
<dbReference type="OrthoDB" id="18388at2759"/>
<dbReference type="CDD" id="cd22857">
    <property type="entry name" value="WDR74"/>
    <property type="match status" value="1"/>
</dbReference>
<comment type="caution">
    <text evidence="2">The sequence shown here is derived from an EMBL/GenBank/DDBJ whole genome shotgun (WGS) entry which is preliminary data.</text>
</comment>
<organism evidence="2 3">
    <name type="scientific">Adiantum capillus-veneris</name>
    <name type="common">Maidenhair fern</name>
    <dbReference type="NCBI Taxonomy" id="13818"/>
    <lineage>
        <taxon>Eukaryota</taxon>
        <taxon>Viridiplantae</taxon>
        <taxon>Streptophyta</taxon>
        <taxon>Embryophyta</taxon>
        <taxon>Tracheophyta</taxon>
        <taxon>Polypodiopsida</taxon>
        <taxon>Polypodiidae</taxon>
        <taxon>Polypodiales</taxon>
        <taxon>Pteridineae</taxon>
        <taxon>Pteridaceae</taxon>
        <taxon>Vittarioideae</taxon>
        <taxon>Adiantum</taxon>
    </lineage>
</organism>
<dbReference type="Proteomes" id="UP000886520">
    <property type="component" value="Chromosome 24"/>
</dbReference>
<feature type="compositionally biased region" description="Basic residues" evidence="1">
    <location>
        <begin position="463"/>
        <end position="474"/>
    </location>
</feature>
<dbReference type="PANTHER" id="PTHR16038">
    <property type="entry name" value="NOP SEVEN ASSOCIATED PROTEIN 1"/>
    <property type="match status" value="1"/>
</dbReference>
<dbReference type="PANTHER" id="PTHR16038:SF4">
    <property type="entry name" value="WD REPEAT-CONTAINING PROTEIN 74"/>
    <property type="match status" value="1"/>
</dbReference>
<proteinExistence type="predicted"/>
<dbReference type="InterPro" id="IPR001680">
    <property type="entry name" value="WD40_rpt"/>
</dbReference>
<sequence>MPRTDAVAPLGCPPLRALSFDSLGLIKVIENSTETGHPQVVARWGEPSSQRSIVSVSLSSDEDCEVLAVARRNLNVEILNPSSGALCSEVNVRSLNGNPPKNSEGMESAALIGVHLFRKEASGLRSVLTCTDSGIASLQRCSIQAVDSEGSNDDSSAVSWAVCKMGSISCMKVDGSEKYAAFGGDGAEVTLYDIQSQSSIWEAKPPRRDNNGLMSRPYVTASTFLGNDYRKLVIGTGHHQVRLYDIGARRRPMMAFDFLESPIKAVEADTDGNTVFVGTGNGDLASFDMRSGKLLGSFKGRVSGSIRSIAVHPILPVIAACGLDRFLRVFHKNTRQLLTRIFLKQPLVATVFDTKYPAALERPSGKAILGVDPEKDGQRSLVQMEGTEEEEEEDEPFENGAEDLLLTLGKAHKRKKSKKRRSADASKRKKGNPSTLDSVFEGVHERNQKGLMKECDEPEPVTKLRRTRKLKRKV</sequence>
<dbReference type="InterPro" id="IPR037379">
    <property type="entry name" value="WDR74/Nsa1"/>
</dbReference>
<gene>
    <name evidence="2" type="ORF">GOP47_0024303</name>
</gene>
<feature type="region of interest" description="Disordered" evidence="1">
    <location>
        <begin position="367"/>
        <end position="474"/>
    </location>
</feature>
<feature type="compositionally biased region" description="Basic residues" evidence="1">
    <location>
        <begin position="410"/>
        <end position="431"/>
    </location>
</feature>
<dbReference type="Gene3D" id="2.130.10.10">
    <property type="entry name" value="YVTN repeat-like/Quinoprotein amine dehydrogenase"/>
    <property type="match status" value="1"/>
</dbReference>
<dbReference type="GO" id="GO:0005730">
    <property type="term" value="C:nucleolus"/>
    <property type="evidence" value="ECO:0007669"/>
    <property type="project" value="InterPro"/>
</dbReference>
<reference evidence="2" key="1">
    <citation type="submission" date="2021-01" db="EMBL/GenBank/DDBJ databases">
        <title>Adiantum capillus-veneris genome.</title>
        <authorList>
            <person name="Fang Y."/>
            <person name="Liao Q."/>
        </authorList>
    </citation>
    <scope>NUCLEOTIDE SEQUENCE</scope>
    <source>
        <strain evidence="2">H3</strain>
        <tissue evidence="2">Leaf</tissue>
    </source>
</reference>
<dbReference type="GO" id="GO:0042273">
    <property type="term" value="P:ribosomal large subunit biogenesis"/>
    <property type="evidence" value="ECO:0007669"/>
    <property type="project" value="InterPro"/>
</dbReference>
<dbReference type="AlphaFoldDB" id="A0A9D4U2N7"/>
<name>A0A9D4U2N7_ADICA</name>
<accession>A0A9D4U2N7</accession>
<dbReference type="InterPro" id="IPR015943">
    <property type="entry name" value="WD40/YVTN_repeat-like_dom_sf"/>
</dbReference>
<evidence type="ECO:0000313" key="3">
    <source>
        <dbReference type="Proteomes" id="UP000886520"/>
    </source>
</evidence>
<dbReference type="SUPFAM" id="SSF50998">
    <property type="entry name" value="Quinoprotein alcohol dehydrogenase-like"/>
    <property type="match status" value="1"/>
</dbReference>
<protein>
    <submittedName>
        <fullName evidence="2">Uncharacterized protein</fullName>
    </submittedName>
</protein>
<feature type="compositionally biased region" description="Acidic residues" evidence="1">
    <location>
        <begin position="386"/>
        <end position="401"/>
    </location>
</feature>
<dbReference type="SMART" id="SM00320">
    <property type="entry name" value="WD40"/>
    <property type="match status" value="4"/>
</dbReference>